<proteinExistence type="inferred from homology"/>
<dbReference type="FunFam" id="3.90.550.10:FF:000079">
    <property type="entry name" value="Probable glycosyl transferase"/>
    <property type="match status" value="1"/>
</dbReference>
<evidence type="ECO:0000256" key="1">
    <source>
        <dbReference type="ARBA" id="ARBA00004651"/>
    </source>
</evidence>
<evidence type="ECO:0000313" key="11">
    <source>
        <dbReference type="EMBL" id="MCA9383123.1"/>
    </source>
</evidence>
<evidence type="ECO:0000313" key="12">
    <source>
        <dbReference type="Proteomes" id="UP000783287"/>
    </source>
</evidence>
<comment type="similarity">
    <text evidence="8">Belongs to the glycosyltransferase 2 family. GtrB subfamily.</text>
</comment>
<dbReference type="GO" id="GO:0016757">
    <property type="term" value="F:glycosyltransferase activity"/>
    <property type="evidence" value="ECO:0007669"/>
    <property type="project" value="UniProtKB-KW"/>
</dbReference>
<dbReference type="Pfam" id="PF00535">
    <property type="entry name" value="Glycos_transf_2"/>
    <property type="match status" value="1"/>
</dbReference>
<dbReference type="InterPro" id="IPR050256">
    <property type="entry name" value="Glycosyltransferase_2"/>
</dbReference>
<dbReference type="EMBL" id="JAGQLK010000029">
    <property type="protein sequence ID" value="MCA9383123.1"/>
    <property type="molecule type" value="Genomic_DNA"/>
</dbReference>
<dbReference type="InterPro" id="IPR029044">
    <property type="entry name" value="Nucleotide-diphossugar_trans"/>
</dbReference>
<evidence type="ECO:0000256" key="5">
    <source>
        <dbReference type="ARBA" id="ARBA00022692"/>
    </source>
</evidence>
<gene>
    <name evidence="11" type="ORF">KC909_02040</name>
</gene>
<keyword evidence="6 9" id="KW-1133">Transmembrane helix</keyword>
<dbReference type="Gene3D" id="3.90.550.10">
    <property type="entry name" value="Spore Coat Polysaccharide Biosynthesis Protein SpsA, Chain A"/>
    <property type="match status" value="1"/>
</dbReference>
<keyword evidence="3" id="KW-0328">Glycosyltransferase</keyword>
<dbReference type="SUPFAM" id="SSF53448">
    <property type="entry name" value="Nucleotide-diphospho-sugar transferases"/>
    <property type="match status" value="1"/>
</dbReference>
<evidence type="ECO:0000256" key="4">
    <source>
        <dbReference type="ARBA" id="ARBA00022679"/>
    </source>
</evidence>
<keyword evidence="4" id="KW-0808">Transferase</keyword>
<accession>A0A955L5Q6</accession>
<organism evidence="11 12">
    <name type="scientific">Candidatus Dojkabacteria bacterium</name>
    <dbReference type="NCBI Taxonomy" id="2099670"/>
    <lineage>
        <taxon>Bacteria</taxon>
        <taxon>Candidatus Dojkabacteria</taxon>
    </lineage>
</organism>
<dbReference type="PANTHER" id="PTHR48090:SF1">
    <property type="entry name" value="PROPHAGE BACTOPRENOL GLUCOSYL TRANSFERASE HOMOLOG"/>
    <property type="match status" value="1"/>
</dbReference>
<dbReference type="PANTHER" id="PTHR48090">
    <property type="entry name" value="UNDECAPRENYL-PHOSPHATE 4-DEOXY-4-FORMAMIDO-L-ARABINOSE TRANSFERASE-RELATED"/>
    <property type="match status" value="1"/>
</dbReference>
<evidence type="ECO:0000256" key="8">
    <source>
        <dbReference type="ARBA" id="ARBA00038152"/>
    </source>
</evidence>
<reference evidence="11" key="1">
    <citation type="submission" date="2020-04" db="EMBL/GenBank/DDBJ databases">
        <authorList>
            <person name="Zhang T."/>
        </authorList>
    </citation>
    <scope>NUCLEOTIDE SEQUENCE</scope>
    <source>
        <strain evidence="11">HKST-UBA14</strain>
    </source>
</reference>
<dbReference type="CDD" id="cd04187">
    <property type="entry name" value="DPM1_like_bac"/>
    <property type="match status" value="1"/>
</dbReference>
<protein>
    <submittedName>
        <fullName evidence="11">Glycosyltransferase family 2 protein</fullName>
    </submittedName>
</protein>
<dbReference type="InterPro" id="IPR001173">
    <property type="entry name" value="Glyco_trans_2-like"/>
</dbReference>
<evidence type="ECO:0000256" key="7">
    <source>
        <dbReference type="ARBA" id="ARBA00023136"/>
    </source>
</evidence>
<dbReference type="GO" id="GO:0005886">
    <property type="term" value="C:plasma membrane"/>
    <property type="evidence" value="ECO:0007669"/>
    <property type="project" value="UniProtKB-SubCell"/>
</dbReference>
<keyword evidence="2" id="KW-1003">Cell membrane</keyword>
<comment type="subcellular location">
    <subcellularLocation>
        <location evidence="1">Cell membrane</location>
        <topology evidence="1">Multi-pass membrane protein</topology>
    </subcellularLocation>
</comment>
<feature type="domain" description="Glycosyltransferase 2-like" evidence="10">
    <location>
        <begin position="13"/>
        <end position="174"/>
    </location>
</feature>
<evidence type="ECO:0000256" key="6">
    <source>
        <dbReference type="ARBA" id="ARBA00022989"/>
    </source>
</evidence>
<dbReference type="Proteomes" id="UP000783287">
    <property type="component" value="Unassembled WGS sequence"/>
</dbReference>
<evidence type="ECO:0000256" key="9">
    <source>
        <dbReference type="SAM" id="Phobius"/>
    </source>
</evidence>
<evidence type="ECO:0000259" key="10">
    <source>
        <dbReference type="Pfam" id="PF00535"/>
    </source>
</evidence>
<sequence>MLKSKEQDNPFISIIAPAYNEEGNIMKFYERTSQVLSSLTNNYEIIFINDGSSDDTMLILARLADEDKKVKVISFSKNFGHQVAVSAGLDHAKGDAVVIIDTDLQDPPEVISDMLISWRKGYEVINARRRTRKDSFLKVLTAKIFYRLLNVLVSNDIPEDVGDFRMLDRKAVNALRLIKEKERYIRGLTNWIGFEQSFVLYDRDERLSGKTHYPVRKMIQLALTAIFSFSSFPLKLANLLAFIFLVIGAGVVGYALAVDFMGETIPGWTSQVLINLSFSITQLFVLGIISEYIGRIHKQVQDRPMYIISDIINIEN</sequence>
<feature type="transmembrane region" description="Helical" evidence="9">
    <location>
        <begin position="268"/>
        <end position="289"/>
    </location>
</feature>
<comment type="caution">
    <text evidence="11">The sequence shown here is derived from an EMBL/GenBank/DDBJ whole genome shotgun (WGS) entry which is preliminary data.</text>
</comment>
<evidence type="ECO:0000256" key="2">
    <source>
        <dbReference type="ARBA" id="ARBA00022475"/>
    </source>
</evidence>
<reference evidence="11" key="2">
    <citation type="journal article" date="2021" name="Microbiome">
        <title>Successional dynamics and alternative stable states in a saline activated sludge microbial community over 9 years.</title>
        <authorList>
            <person name="Wang Y."/>
            <person name="Ye J."/>
            <person name="Ju F."/>
            <person name="Liu L."/>
            <person name="Boyd J.A."/>
            <person name="Deng Y."/>
            <person name="Parks D.H."/>
            <person name="Jiang X."/>
            <person name="Yin X."/>
            <person name="Woodcroft B.J."/>
            <person name="Tyson G.W."/>
            <person name="Hugenholtz P."/>
            <person name="Polz M.F."/>
            <person name="Zhang T."/>
        </authorList>
    </citation>
    <scope>NUCLEOTIDE SEQUENCE</scope>
    <source>
        <strain evidence="11">HKST-UBA14</strain>
    </source>
</reference>
<evidence type="ECO:0000256" key="3">
    <source>
        <dbReference type="ARBA" id="ARBA00022676"/>
    </source>
</evidence>
<dbReference type="AlphaFoldDB" id="A0A955L5Q6"/>
<keyword evidence="7 9" id="KW-0472">Membrane</keyword>
<name>A0A955L5Q6_9BACT</name>
<keyword evidence="5 9" id="KW-0812">Transmembrane</keyword>
<feature type="transmembrane region" description="Helical" evidence="9">
    <location>
        <begin position="236"/>
        <end position="256"/>
    </location>
</feature>